<dbReference type="InterPro" id="IPR001387">
    <property type="entry name" value="Cro/C1-type_HTH"/>
</dbReference>
<proteinExistence type="predicted"/>
<dbReference type="Proteomes" id="UP000221980">
    <property type="component" value="Unassembled WGS sequence"/>
</dbReference>
<dbReference type="GO" id="GO:0005829">
    <property type="term" value="C:cytosol"/>
    <property type="evidence" value="ECO:0007669"/>
    <property type="project" value="TreeGrafter"/>
</dbReference>
<accession>A0A2D0J7N9</accession>
<gene>
    <name evidence="3" type="ORF">Xmir_04406</name>
</gene>
<dbReference type="GO" id="GO:0003677">
    <property type="term" value="F:DNA binding"/>
    <property type="evidence" value="ECO:0007669"/>
    <property type="project" value="UniProtKB-KW"/>
</dbReference>
<dbReference type="NCBIfam" id="NF041951">
    <property type="entry name" value="phage_RstR"/>
    <property type="match status" value="1"/>
</dbReference>
<dbReference type="Pfam" id="PF01381">
    <property type="entry name" value="HTH_3"/>
    <property type="match status" value="1"/>
</dbReference>
<dbReference type="SMART" id="SM00530">
    <property type="entry name" value="HTH_XRE"/>
    <property type="match status" value="1"/>
</dbReference>
<evidence type="ECO:0000256" key="1">
    <source>
        <dbReference type="ARBA" id="ARBA00023125"/>
    </source>
</evidence>
<dbReference type="RefSeq" id="WP_244171026.1">
    <property type="nucleotide sequence ID" value="NZ_CAWNQI010000111.1"/>
</dbReference>
<evidence type="ECO:0000313" key="4">
    <source>
        <dbReference type="Proteomes" id="UP000221980"/>
    </source>
</evidence>
<evidence type="ECO:0000313" key="3">
    <source>
        <dbReference type="EMBL" id="PHM39916.1"/>
    </source>
</evidence>
<dbReference type="SUPFAM" id="SSF47413">
    <property type="entry name" value="lambda repressor-like DNA-binding domains"/>
    <property type="match status" value="1"/>
</dbReference>
<evidence type="ECO:0000259" key="2">
    <source>
        <dbReference type="PROSITE" id="PS50943"/>
    </source>
</evidence>
<dbReference type="Gene3D" id="1.10.260.40">
    <property type="entry name" value="lambda repressor-like DNA-binding domains"/>
    <property type="match status" value="1"/>
</dbReference>
<keyword evidence="4" id="KW-1185">Reference proteome</keyword>
<dbReference type="PANTHER" id="PTHR46797:SF1">
    <property type="entry name" value="METHYLPHOSPHONATE SYNTHASE"/>
    <property type="match status" value="1"/>
</dbReference>
<dbReference type="InterPro" id="IPR050807">
    <property type="entry name" value="TransReg_Diox_bact_type"/>
</dbReference>
<comment type="caution">
    <text evidence="3">The sequence shown here is derived from an EMBL/GenBank/DDBJ whole genome shotgun (WGS) entry which is preliminary data.</text>
</comment>
<dbReference type="GO" id="GO:0003700">
    <property type="term" value="F:DNA-binding transcription factor activity"/>
    <property type="evidence" value="ECO:0007669"/>
    <property type="project" value="TreeGrafter"/>
</dbReference>
<dbReference type="EMBL" id="NITZ01000074">
    <property type="protein sequence ID" value="PHM39916.1"/>
    <property type="molecule type" value="Genomic_DNA"/>
</dbReference>
<dbReference type="CDD" id="cd00093">
    <property type="entry name" value="HTH_XRE"/>
    <property type="match status" value="1"/>
</dbReference>
<dbReference type="InterPro" id="IPR010982">
    <property type="entry name" value="Lambda_DNA-bd_dom_sf"/>
</dbReference>
<dbReference type="PROSITE" id="PS50943">
    <property type="entry name" value="HTH_CROC1"/>
    <property type="match status" value="1"/>
</dbReference>
<dbReference type="PANTHER" id="PTHR46797">
    <property type="entry name" value="HTH-TYPE TRANSCRIPTIONAL REGULATOR"/>
    <property type="match status" value="1"/>
</dbReference>
<dbReference type="AlphaFoldDB" id="A0A2D0J7N9"/>
<dbReference type="InterPro" id="IPR049639">
    <property type="entry name" value="RstR"/>
</dbReference>
<feature type="domain" description="HTH cro/C1-type" evidence="2">
    <location>
        <begin position="34"/>
        <end position="88"/>
    </location>
</feature>
<keyword evidence="1" id="KW-0238">DNA-binding</keyword>
<sequence>MSHNYGNIATFETAIMTEVLDMAAATENGFAQRLRELRRQKGLSQSELGKLAELHYTHIGRFERGTSRPGSDTLKRLADVLGVSSDYLLEGAETEAAKARFEDRELLRQFQAVEQLPEEDKEVIKKLLDAFLTKKQLQALAR</sequence>
<reference evidence="3 4" key="1">
    <citation type="journal article" date="2017" name="Nat. Microbiol.">
        <title>Natural product diversity associated with the nematode symbionts Photorhabdus and Xenorhabdus.</title>
        <authorList>
            <person name="Tobias N.J."/>
            <person name="Wolff H."/>
            <person name="Djahanschiri B."/>
            <person name="Grundmann F."/>
            <person name="Kronenwerth M."/>
            <person name="Shi Y.M."/>
            <person name="Simonyi S."/>
            <person name="Grun P."/>
            <person name="Shapiro-Ilan D."/>
            <person name="Pidot S.J."/>
            <person name="Stinear T.P."/>
            <person name="Ebersberger I."/>
            <person name="Bode H.B."/>
        </authorList>
    </citation>
    <scope>NUCLEOTIDE SEQUENCE [LARGE SCALE GENOMIC DNA]</scope>
    <source>
        <strain evidence="3 4">DSM 17902</strain>
    </source>
</reference>
<name>A0A2D0J7N9_9GAMM</name>
<protein>
    <submittedName>
        <fullName evidence="3">Transcriptional regulator</fullName>
    </submittedName>
</protein>
<organism evidence="3 4">
    <name type="scientific">Xenorhabdus miraniensis</name>
    <dbReference type="NCBI Taxonomy" id="351674"/>
    <lineage>
        <taxon>Bacteria</taxon>
        <taxon>Pseudomonadati</taxon>
        <taxon>Pseudomonadota</taxon>
        <taxon>Gammaproteobacteria</taxon>
        <taxon>Enterobacterales</taxon>
        <taxon>Morganellaceae</taxon>
        <taxon>Xenorhabdus</taxon>
    </lineage>
</organism>